<dbReference type="Pfam" id="PF18402">
    <property type="entry name" value="Thioredoxin_14"/>
    <property type="match status" value="1"/>
</dbReference>
<keyword evidence="5" id="KW-0328">Glycosyltransferase</keyword>
<feature type="region of interest" description="Disordered" evidence="12">
    <location>
        <begin position="244"/>
        <end position="264"/>
    </location>
</feature>
<dbReference type="SUPFAM" id="SSF53448">
    <property type="entry name" value="Nucleotide-diphospho-sugar transferases"/>
    <property type="match status" value="1"/>
</dbReference>
<protein>
    <submittedName>
        <fullName evidence="19">Uncharacterized protein</fullName>
    </submittedName>
</protein>
<dbReference type="Pfam" id="PF18403">
    <property type="entry name" value="Thioredoxin_15"/>
    <property type="match status" value="1"/>
</dbReference>
<organism evidence="19 20">
    <name type="scientific">Owenia fusiformis</name>
    <name type="common">Polychaete worm</name>
    <dbReference type="NCBI Taxonomy" id="6347"/>
    <lineage>
        <taxon>Eukaryota</taxon>
        <taxon>Metazoa</taxon>
        <taxon>Spiralia</taxon>
        <taxon>Lophotrochozoa</taxon>
        <taxon>Annelida</taxon>
        <taxon>Polychaeta</taxon>
        <taxon>Sedentaria</taxon>
        <taxon>Canalipalpata</taxon>
        <taxon>Sabellida</taxon>
        <taxon>Oweniida</taxon>
        <taxon>Oweniidae</taxon>
        <taxon>Owenia</taxon>
    </lineage>
</organism>
<dbReference type="Gene3D" id="3.90.550.10">
    <property type="entry name" value="Spore Coat Polysaccharide Biosynthesis Protein SpsA, Chain A"/>
    <property type="match status" value="1"/>
</dbReference>
<evidence type="ECO:0000259" key="15">
    <source>
        <dbReference type="Pfam" id="PF18401"/>
    </source>
</evidence>
<comment type="caution">
    <text evidence="19">The sequence shown here is derived from an EMBL/GenBank/DDBJ whole genome shotgun (WGS) entry which is preliminary data.</text>
</comment>
<dbReference type="GO" id="GO:0005788">
    <property type="term" value="C:endoplasmic reticulum lumen"/>
    <property type="evidence" value="ECO:0007669"/>
    <property type="project" value="UniProtKB-SubCell"/>
</dbReference>
<feature type="chain" id="PRO_5043882377" evidence="13">
    <location>
        <begin position="27"/>
        <end position="1521"/>
    </location>
</feature>
<evidence type="ECO:0000256" key="9">
    <source>
        <dbReference type="ARBA" id="ARBA00023180"/>
    </source>
</evidence>
<name>A0A8J1UB93_OWEFU</name>
<dbReference type="InterPro" id="IPR040694">
    <property type="entry name" value="UGGT_TRXL_2"/>
</dbReference>
<keyword evidence="20" id="KW-1185">Reference proteome</keyword>
<evidence type="ECO:0000256" key="5">
    <source>
        <dbReference type="ARBA" id="ARBA00022676"/>
    </source>
</evidence>
<comment type="similarity">
    <text evidence="4">Belongs to the glycosyltransferase 8 family.</text>
</comment>
<dbReference type="GO" id="GO:0051082">
    <property type="term" value="F:unfolded protein binding"/>
    <property type="evidence" value="ECO:0007669"/>
    <property type="project" value="TreeGrafter"/>
</dbReference>
<evidence type="ECO:0000256" key="7">
    <source>
        <dbReference type="ARBA" id="ARBA00022729"/>
    </source>
</evidence>
<proteinExistence type="inferred from homology"/>
<evidence type="ECO:0000259" key="14">
    <source>
        <dbReference type="Pfam" id="PF18400"/>
    </source>
</evidence>
<evidence type="ECO:0000256" key="6">
    <source>
        <dbReference type="ARBA" id="ARBA00022679"/>
    </source>
</evidence>
<comment type="cofactor">
    <cofactor evidence="1">
        <name>Ca(2+)</name>
        <dbReference type="ChEBI" id="CHEBI:29108"/>
    </cofactor>
</comment>
<evidence type="ECO:0000256" key="8">
    <source>
        <dbReference type="ARBA" id="ARBA00022824"/>
    </source>
</evidence>
<evidence type="ECO:0000259" key="16">
    <source>
        <dbReference type="Pfam" id="PF18402"/>
    </source>
</evidence>
<dbReference type="Pfam" id="PF18401">
    <property type="entry name" value="Thioredoxin_13"/>
    <property type="match status" value="1"/>
</dbReference>
<gene>
    <name evidence="19" type="ORF">OFUS_LOCUS7403</name>
</gene>
<feature type="domain" description="UDP-glucose:glycoprotein glucosyltransferase thioredoxin-like" evidence="17">
    <location>
        <begin position="706"/>
        <end position="929"/>
    </location>
</feature>
<feature type="domain" description="UGGT thioredoxin-like" evidence="15">
    <location>
        <begin position="295"/>
        <end position="428"/>
    </location>
</feature>
<evidence type="ECO:0000256" key="2">
    <source>
        <dbReference type="ARBA" id="ARBA00004319"/>
    </source>
</evidence>
<keyword evidence="6" id="KW-0808">Transferase</keyword>
<keyword evidence="8" id="KW-0256">Endoplasmic reticulum</keyword>
<dbReference type="InterPro" id="IPR040497">
    <property type="entry name" value="Glyco_transf_24"/>
</dbReference>
<dbReference type="Pfam" id="PF18400">
    <property type="entry name" value="Thioredoxin_12"/>
    <property type="match status" value="1"/>
</dbReference>
<comment type="function">
    <text evidence="10">Recognizes glycoproteins with minor folding defects. Reglucosylates single N-glycans near the misfolded part of the protein, thus providing quality control for protein folding in the endoplasmic reticulum. Reglucosylated proteins are recognized by calreticulin for recycling to the endoplasmic reticulum and refolding or degradation.</text>
</comment>
<dbReference type="OrthoDB" id="27683at2759"/>
<feature type="compositionally biased region" description="Acidic residues" evidence="12">
    <location>
        <begin position="252"/>
        <end position="264"/>
    </location>
</feature>
<dbReference type="GO" id="GO:0036503">
    <property type="term" value="P:ERAD pathway"/>
    <property type="evidence" value="ECO:0007669"/>
    <property type="project" value="TreeGrafter"/>
</dbReference>
<evidence type="ECO:0000313" key="19">
    <source>
        <dbReference type="EMBL" id="CAH1780753.1"/>
    </source>
</evidence>
<dbReference type="GO" id="GO:0003980">
    <property type="term" value="F:UDP-glucose:glycoprotein glucosyltransferase activity"/>
    <property type="evidence" value="ECO:0007669"/>
    <property type="project" value="InterPro"/>
</dbReference>
<dbReference type="Proteomes" id="UP000749559">
    <property type="component" value="Unassembled WGS sequence"/>
</dbReference>
<dbReference type="FunFam" id="3.90.550.10:FF:000004">
    <property type="entry name" value="UDP-glucose glycoprotein glucosyltransferase 1"/>
    <property type="match status" value="1"/>
</dbReference>
<dbReference type="CDD" id="cd06432">
    <property type="entry name" value="GT8_HUGT1_C_like"/>
    <property type="match status" value="1"/>
</dbReference>
<sequence>MAASTKMRGSILCLFVLSVQLVGVLSAPKFVSTSLSAKWMSTPILLETSEYIAKLGNSEFWGFVEEVTDEDVEMLQQYSDQEKYHLFVEKKAVNYLTPVQLNLLKFSLSLRAHSATVEMHNQMAKHENAPKNCEVFINLNNVVTCEKMAIKAIIGAAKDSTPAQTFQFDHTYPGMSKSNSTAILYAEIGTQSFKEWHGILKDLASKGELTYILRHFVKNESPKKTRLSGYGVELAIKSQEYKAKDDTKVEDDGSQGNSEDDEEDVEGFIFSKLKKLHPEDKDNLVEFKKYLQESKGELAPLKAWQLQDLSFQAAQKVLSSPSADALRVLTDISQNFPTQARSLVSIPVDGKVKKEIKKNQELFSSAHGIDQGENGLYLNGLPIDLETYDIFNLLDTMKSEARLMDGLFSLGLKGSYLSDLMKIDTSSNTDSFAVDTRDPAVQFLNNLEKDRRYANWPGRIDSFLQPTFPGMLRHVRKNCFNLVFIVNPAEPQSKDLLKMAEAFNVHNAPIRIGIVFVVSDDPELDGFSDLGIALLRAFNFIKNDKDLNKALSFITDVYERDGVETIDSESVIEEFKDLYSDEDVKDVFGDDSDYDDQRQAANLFYKKTGLGALPQVLMNGVPLSQDSLTSDSFEEAVVGQILQFTPVIQRAVYNGKLTDSMDVYDWIMNQENVLPRLNDRVLGTSNTFVDFTKNTDASRFESPDQFSKLSPQEMTSVMAQNMKYITRKDEESIRSMTTWVVCDVETPEGRELMYSAIKQMKNSNDVRLGLVFNTKSPGDENFLSRAIYVAMTTLEPNMAKSFVTKLVKEENVKDLKSEVKVLADFEVHGMDMNGYTQNLKHQSGTFLKTHQIFCETVLKMEPGSRAVIANGKVIGPLDDGEAFNLEDFNLLEKFTVSSSAGKIKEKIADMPDSLKIGSDLLMKTAALLSSVPQKEGRKSIQYDSDQYSVIKIEGDTETPSYDLVAIIDPASRGAQKITPLLMVLQEVVNADIKVMFNCKDQLSEMPLKSFYRLVLEPELAFASDGVLSSGPVAKFNKMPSSPILTLNMNPPEGWLVEATRSPYDLDNIHLEEVESNGIHGEFELEYLLLEGHCFDSSSGQPPRGLQFTLGTNTTALVDTIVMANLGYFQLKANPGAWYLKLRGGRSAEIYDITNHEFTDSPSNSPEIIVVMDSFKSKIVKVKVAKKPEMAGVDLLSDEKVGSGGIWDSISSQFSGTEGSESKDEVINIFSVASGHLYERLLRIMMLSVLKHTKSKVKFWFLKNYLSPTFTETIPYMAEEYEFEYELVQYKWPRWLHQQTEKQRIIWGYKILFLDVLFPLGVQKIIFVDADQIVRADMQELVDFDLEGAPYGYVPFCDSRKEMDGFRFWKSGYWASHLGHRRYHISALYVVDLVKFRKIAAGDRLRGQYQGLSQDPNSLSNLDQDLPNNMIHQVAIKSLPQEWLYCDTWCSEDTKKYAKTIDLCNNPRTKEPKLEAAVRIAPEWADYDSELKEFLEDLKIKNKSITHSNNGITETTDKHEEL</sequence>
<evidence type="ECO:0000256" key="12">
    <source>
        <dbReference type="SAM" id="MobiDB-lite"/>
    </source>
</evidence>
<dbReference type="Pfam" id="PF06427">
    <property type="entry name" value="UDP-g_GGTase"/>
    <property type="match status" value="1"/>
</dbReference>
<reference evidence="19" key="1">
    <citation type="submission" date="2022-03" db="EMBL/GenBank/DDBJ databases">
        <authorList>
            <person name="Martin C."/>
        </authorList>
    </citation>
    <scope>NUCLEOTIDE SEQUENCE</scope>
</reference>
<accession>A0A8J1UB93</accession>
<dbReference type="PANTHER" id="PTHR11226:SF0">
    <property type="entry name" value="UDP-GLUCOSE:GLYCOPROTEIN GLUCOSYLTRANSFERASE"/>
    <property type="match status" value="1"/>
</dbReference>
<dbReference type="UniPathway" id="UPA00378"/>
<dbReference type="InterPro" id="IPR040692">
    <property type="entry name" value="UGGT_TRXL_3"/>
</dbReference>
<comment type="subcellular location">
    <subcellularLocation>
        <location evidence="2">Endoplasmic reticulum lumen</location>
    </subcellularLocation>
</comment>
<dbReference type="InterPro" id="IPR029044">
    <property type="entry name" value="Nucleotide-diphossugar_trans"/>
</dbReference>
<keyword evidence="9" id="KW-0325">Glycoprotein</keyword>
<dbReference type="InterPro" id="IPR040693">
    <property type="entry name" value="UGGT_TRXL_1"/>
</dbReference>
<evidence type="ECO:0000256" key="10">
    <source>
        <dbReference type="ARBA" id="ARBA00045874"/>
    </source>
</evidence>
<evidence type="ECO:0000259" key="18">
    <source>
        <dbReference type="Pfam" id="PF18404"/>
    </source>
</evidence>
<evidence type="ECO:0000313" key="20">
    <source>
        <dbReference type="Proteomes" id="UP000749559"/>
    </source>
</evidence>
<dbReference type="Pfam" id="PF18404">
    <property type="entry name" value="Glyco_transf_24"/>
    <property type="match status" value="1"/>
</dbReference>
<dbReference type="InterPro" id="IPR009448">
    <property type="entry name" value="UDP-g_GGtrans"/>
</dbReference>
<feature type="signal peptide" evidence="13">
    <location>
        <begin position="1"/>
        <end position="26"/>
    </location>
</feature>
<feature type="domain" description="UGGT thioredoxin-like" evidence="16">
    <location>
        <begin position="434"/>
        <end position="681"/>
    </location>
</feature>
<dbReference type="PANTHER" id="PTHR11226">
    <property type="entry name" value="UDP-GLUCOSE GLYCOPROTEIN:GLUCOSYLTRANSFERASE"/>
    <property type="match status" value="1"/>
</dbReference>
<evidence type="ECO:0000256" key="3">
    <source>
        <dbReference type="ARBA" id="ARBA00004922"/>
    </source>
</evidence>
<keyword evidence="7 13" id="KW-0732">Signal</keyword>
<evidence type="ECO:0000256" key="1">
    <source>
        <dbReference type="ARBA" id="ARBA00001913"/>
    </source>
</evidence>
<dbReference type="EMBL" id="CAIIXF020000004">
    <property type="protein sequence ID" value="CAH1780753.1"/>
    <property type="molecule type" value="Genomic_DNA"/>
</dbReference>
<comment type="pathway">
    <text evidence="3">Protein modification; protein glycosylation.</text>
</comment>
<dbReference type="InterPro" id="IPR040525">
    <property type="entry name" value="UGGT_TRXL_4"/>
</dbReference>
<feature type="domain" description="Glucosyltransferase 24 catalytic" evidence="18">
    <location>
        <begin position="1226"/>
        <end position="1492"/>
    </location>
</feature>
<evidence type="ECO:0000256" key="11">
    <source>
        <dbReference type="ARBA" id="ARBA00048456"/>
    </source>
</evidence>
<evidence type="ECO:0000256" key="4">
    <source>
        <dbReference type="ARBA" id="ARBA00006351"/>
    </source>
</evidence>
<comment type="catalytic activity">
    <reaction evidence="11">
        <text>N(4)-(alpha-D-Man-(1-&gt;2)-alpha-D-Man-(1-&gt;2)-alpha-D-Man-(1-&gt;3)-[alpha-D-Man-(1-&gt;2)-alpha-D-Man-(1-&gt;3)-[alpha-D-Man-(1-&gt;2)-alpha-D-Man-(1-&gt;6)]-alpha-D-Man-(1-&gt;6)]-beta-D-Man-(1-&gt;4)-beta-D-GlcNAc-(1-&gt;4)-beta-D-GlcNAc)-L-asparaginyl-[protein] (N-glucan mannose isomer 9A1,2,3B1,2,3) + UDP-alpha-D-glucose = N(4)-(alpha-D-Glc-(1-&gt;3)-alpha-D-Man-(1-&gt;2)-alpha-D-Man-(1-&gt;2)-alpha-D-Man-(1-&gt;3)-[alpha-D-Man-(1-&gt;2)-alpha-D-Man-(1-&gt;3)-[alpha-D-Man-(1-&gt;2)-alpha-D-Man-(1-&gt;6)]-alpha-D-Man-(1-&gt;6)]-beta-D-Man-(1-&gt;4)-beta-D-GlcNAc-(1-&gt;4)-beta-D-GlcNAc)-L-asparaginyl-[protein] + UDP + H(+)</text>
        <dbReference type="Rhea" id="RHEA:61304"/>
        <dbReference type="Rhea" id="RHEA-COMP:14356"/>
        <dbReference type="Rhea" id="RHEA-COMP:14357"/>
        <dbReference type="ChEBI" id="CHEBI:15378"/>
        <dbReference type="ChEBI" id="CHEBI:58223"/>
        <dbReference type="ChEBI" id="CHEBI:58885"/>
        <dbReference type="ChEBI" id="CHEBI:59080"/>
        <dbReference type="ChEBI" id="CHEBI:139493"/>
    </reaction>
</comment>
<evidence type="ECO:0000259" key="17">
    <source>
        <dbReference type="Pfam" id="PF18403"/>
    </source>
</evidence>
<feature type="domain" description="UGGT thioredoxin-like" evidence="14">
    <location>
        <begin position="41"/>
        <end position="223"/>
    </location>
</feature>
<dbReference type="GO" id="GO:0018279">
    <property type="term" value="P:protein N-linked glycosylation via asparagine"/>
    <property type="evidence" value="ECO:0007669"/>
    <property type="project" value="TreeGrafter"/>
</dbReference>
<evidence type="ECO:0000256" key="13">
    <source>
        <dbReference type="SAM" id="SignalP"/>
    </source>
</evidence>